<dbReference type="Gene3D" id="3.40.50.450">
    <property type="match status" value="1"/>
</dbReference>
<keyword evidence="3" id="KW-1185">Reference proteome</keyword>
<dbReference type="OrthoDB" id="572639at2"/>
<dbReference type="AlphaFoldDB" id="A6DTC0"/>
<accession>A6DTC0</accession>
<evidence type="ECO:0000259" key="1">
    <source>
        <dbReference type="Pfam" id="PF10686"/>
    </source>
</evidence>
<dbReference type="eggNOG" id="COG0758">
    <property type="taxonomic scope" value="Bacteria"/>
</dbReference>
<comment type="caution">
    <text evidence="2">The sequence shown here is derived from an EMBL/GenBank/DDBJ whole genome shotgun (WGS) entry which is preliminary data.</text>
</comment>
<organism evidence="2 3">
    <name type="scientific">Lentisphaera araneosa HTCC2155</name>
    <dbReference type="NCBI Taxonomy" id="313628"/>
    <lineage>
        <taxon>Bacteria</taxon>
        <taxon>Pseudomonadati</taxon>
        <taxon>Lentisphaerota</taxon>
        <taxon>Lentisphaeria</taxon>
        <taxon>Lentisphaerales</taxon>
        <taxon>Lentisphaeraceae</taxon>
        <taxon>Lentisphaera</taxon>
    </lineage>
</organism>
<dbReference type="Pfam" id="PF10686">
    <property type="entry name" value="YAcAr"/>
    <property type="match status" value="1"/>
</dbReference>
<reference evidence="2 3" key="1">
    <citation type="journal article" date="2010" name="J. Bacteriol.">
        <title>Genome sequence of Lentisphaera araneosa HTCC2155T, the type species of the order Lentisphaerales in the phylum Lentisphaerae.</title>
        <authorList>
            <person name="Thrash J.C."/>
            <person name="Cho J.C."/>
            <person name="Vergin K.L."/>
            <person name="Morris R.M."/>
            <person name="Giovannoni S.J."/>
        </authorList>
    </citation>
    <scope>NUCLEOTIDE SEQUENCE [LARGE SCALE GENOMIC DNA]</scope>
    <source>
        <strain evidence="2 3">HTCC2155</strain>
    </source>
</reference>
<sequence>MKLIIAGGRHYHLTPSDYEQLLQITGIKTVICGGATGVDADAKQWAEQQGIPVKVFEADWQSYGKMAGPLRNRQMADYADALAVFPGGKGTDSMFEEARKRDLKIFDFRPNAQLHFDFNTEDDS</sequence>
<dbReference type="RefSeq" id="WP_007281069.1">
    <property type="nucleotide sequence ID" value="NZ_ABCK01000036.1"/>
</dbReference>
<dbReference type="Proteomes" id="UP000004947">
    <property type="component" value="Unassembled WGS sequence"/>
</dbReference>
<dbReference type="STRING" id="313628.LNTAR_02789"/>
<proteinExistence type="predicted"/>
<dbReference type="EMBL" id="ABCK01000036">
    <property type="protein sequence ID" value="EDM25100.1"/>
    <property type="molecule type" value="Genomic_DNA"/>
</dbReference>
<dbReference type="InterPro" id="IPR019627">
    <property type="entry name" value="YAcAr"/>
</dbReference>
<evidence type="ECO:0000313" key="3">
    <source>
        <dbReference type="Proteomes" id="UP000004947"/>
    </source>
</evidence>
<feature type="domain" description="YspA cpYpsA-related SLOG" evidence="1">
    <location>
        <begin position="2"/>
        <end position="63"/>
    </location>
</feature>
<protein>
    <recommendedName>
        <fullName evidence="1">YspA cpYpsA-related SLOG domain-containing protein</fullName>
    </recommendedName>
</protein>
<gene>
    <name evidence="2" type="ORF">LNTAR_02789</name>
</gene>
<evidence type="ECO:0000313" key="2">
    <source>
        <dbReference type="EMBL" id="EDM25100.1"/>
    </source>
</evidence>
<name>A6DTC0_9BACT</name>
<dbReference type="SUPFAM" id="SSF102405">
    <property type="entry name" value="MCP/YpsA-like"/>
    <property type="match status" value="1"/>
</dbReference>